<evidence type="ECO:0000259" key="3">
    <source>
        <dbReference type="PROSITE" id="PS50086"/>
    </source>
</evidence>
<dbReference type="PROSITE" id="PS50086">
    <property type="entry name" value="TBC_RABGAP"/>
    <property type="match status" value="1"/>
</dbReference>
<dbReference type="Gene3D" id="1.10.472.80">
    <property type="entry name" value="Ypt/Rab-GAP domain of gyp1p, domain 3"/>
    <property type="match status" value="1"/>
</dbReference>
<gene>
    <name evidence="4" type="ORF">MJAP1_003724</name>
</gene>
<dbReference type="Pfam" id="PF00566">
    <property type="entry name" value="RabGAP-TBC"/>
    <property type="match status" value="1"/>
</dbReference>
<dbReference type="AlphaFoldDB" id="A0AAF0F0W9"/>
<dbReference type="GO" id="GO:0005096">
    <property type="term" value="F:GTPase activator activity"/>
    <property type="evidence" value="ECO:0007669"/>
    <property type="project" value="UniProtKB-KW"/>
</dbReference>
<feature type="domain" description="Rab-GAP TBC" evidence="3">
    <location>
        <begin position="65"/>
        <end position="268"/>
    </location>
</feature>
<organism evidence="4 5">
    <name type="scientific">Malassezia japonica</name>
    <dbReference type="NCBI Taxonomy" id="223818"/>
    <lineage>
        <taxon>Eukaryota</taxon>
        <taxon>Fungi</taxon>
        <taxon>Dikarya</taxon>
        <taxon>Basidiomycota</taxon>
        <taxon>Ustilaginomycotina</taxon>
        <taxon>Malasseziomycetes</taxon>
        <taxon>Malasseziales</taxon>
        <taxon>Malasseziaceae</taxon>
        <taxon>Malassezia</taxon>
    </lineage>
</organism>
<dbReference type="Proteomes" id="UP001217754">
    <property type="component" value="Chromosome 7"/>
</dbReference>
<evidence type="ECO:0000313" key="5">
    <source>
        <dbReference type="Proteomes" id="UP001217754"/>
    </source>
</evidence>
<dbReference type="EMBL" id="CP119964">
    <property type="protein sequence ID" value="WFD40735.1"/>
    <property type="molecule type" value="Genomic_DNA"/>
</dbReference>
<dbReference type="RefSeq" id="XP_060123632.1">
    <property type="nucleotide sequence ID" value="XM_060267649.1"/>
</dbReference>
<sequence>MAQGADAAPTPAFCSLRWRVYWGDLPSHTPSTWSAQAAAQRRAYRHLCATFRKRLEAPVPNEPLDPLQSGAKNVWQEQHAARQNQEQIELDVQRLEMDDAPRRALAQLLYVWACVHADLGYRQGMHELAAFLWKVRADDAQRAQRDARSAGTYPPAVAEARAGNQLPTSLSQDDVQLLLAPDEVEADTFFLVSSLLHRLRPYFGAERTGTPALLKALLHRVDPALAQHLATLQLDWQPILLRWHRLLYLHEFSADEILRLWDALLYADPALELVQYVSVAMVLRQRDVLLSADYGVAMQALMHYAEAHTSSARLVDQAEAMHAAPTPATGASIASENRTEPLPEASVAAKARDRLYELTESGAARLAHLAAFQRREASAPAWSPRAEDRLRSEQRDKDTQRRRAMLSLDDDKAP</sequence>
<reference evidence="4" key="1">
    <citation type="submission" date="2023-03" db="EMBL/GenBank/DDBJ databases">
        <title>Mating type loci evolution in Malassezia.</title>
        <authorList>
            <person name="Coelho M.A."/>
        </authorList>
    </citation>
    <scope>NUCLEOTIDE SEQUENCE</scope>
    <source>
        <strain evidence="4">CBS 9431</strain>
    </source>
</reference>
<dbReference type="SMART" id="SM00164">
    <property type="entry name" value="TBC"/>
    <property type="match status" value="1"/>
</dbReference>
<name>A0AAF0F0W9_9BASI</name>
<accession>A0AAF0F0W9</accession>
<protein>
    <recommendedName>
        <fullName evidence="3">Rab-GAP TBC domain-containing protein</fullName>
    </recommendedName>
</protein>
<evidence type="ECO:0000256" key="2">
    <source>
        <dbReference type="SAM" id="MobiDB-lite"/>
    </source>
</evidence>
<feature type="compositionally biased region" description="Basic and acidic residues" evidence="2">
    <location>
        <begin position="385"/>
        <end position="401"/>
    </location>
</feature>
<feature type="region of interest" description="Disordered" evidence="2">
    <location>
        <begin position="325"/>
        <end position="344"/>
    </location>
</feature>
<feature type="region of interest" description="Disordered" evidence="2">
    <location>
        <begin position="374"/>
        <end position="414"/>
    </location>
</feature>
<keyword evidence="5" id="KW-1185">Reference proteome</keyword>
<dbReference type="Gene3D" id="1.10.8.270">
    <property type="entry name" value="putative rabgap domain of human tbc1 domain family member 14 like domains"/>
    <property type="match status" value="1"/>
</dbReference>
<dbReference type="InterPro" id="IPR000195">
    <property type="entry name" value="Rab-GAP-TBC_dom"/>
</dbReference>
<dbReference type="GeneID" id="85227375"/>
<evidence type="ECO:0000256" key="1">
    <source>
        <dbReference type="ARBA" id="ARBA00022468"/>
    </source>
</evidence>
<dbReference type="PANTHER" id="PTHR22957:SF337">
    <property type="entry name" value="TBC1 DOMAIN FAMILY MEMBER 5"/>
    <property type="match status" value="1"/>
</dbReference>
<dbReference type="InterPro" id="IPR035969">
    <property type="entry name" value="Rab-GAP_TBC_sf"/>
</dbReference>
<evidence type="ECO:0000313" key="4">
    <source>
        <dbReference type="EMBL" id="WFD40735.1"/>
    </source>
</evidence>
<dbReference type="PANTHER" id="PTHR22957">
    <property type="entry name" value="TBC1 DOMAIN FAMILY MEMBER GTPASE-ACTIVATING PROTEIN"/>
    <property type="match status" value="1"/>
</dbReference>
<dbReference type="SUPFAM" id="SSF47923">
    <property type="entry name" value="Ypt/Rab-GAP domain of gyp1p"/>
    <property type="match status" value="2"/>
</dbReference>
<proteinExistence type="predicted"/>
<keyword evidence="1" id="KW-0343">GTPase activation</keyword>